<evidence type="ECO:0000313" key="4">
    <source>
        <dbReference type="EMBL" id="RDL06756.1"/>
    </source>
</evidence>
<comment type="pathway">
    <text evidence="3">Metabolic intermediate metabolism; (R)-mevalonate degradation; (S)-3-hydroxy-3-methylglutaryl-CoA from (R)-mevalonate: step 1/1.</text>
</comment>
<dbReference type="PROSITE" id="PS50065">
    <property type="entry name" value="HMG_COA_REDUCTASE_4"/>
    <property type="match status" value="1"/>
</dbReference>
<keyword evidence="3" id="KW-0520">NAD</keyword>
<sequence length="418" mass="43968">MANLTGFYKRSMAERIALLAAEIGLSDEQTTMMRLHQSVIGDNQVENYLYNFGVPTGLLIDLPVNGRLVNVPMSTEEPSVIAAANNGAKMMRAGLGVQTQASQRLVRGQIILTDIIDMVTLQQYVTLHETELLQIANAAHPSMARRGGGAKSILFEQLDEQRAIVNILVDPQAAMGANVVNTMAEAVADELRGQGYSVLMAILSNLASEALIHATVRIPVAALATKQGVTGAEIVAKIAEASLIETLSPYRAATANKGLLNGIEAAVLASGNDTRAVNATLHAFAARSGQYRGLTRWTVAGAELVGETTLPLLLGVVGGSIGIVPAVKLNHQIMGNPTVEELTAIVAAVGLAQNLAALRALVSTGIQAGHMALQAKSLALQVGAQPDEVGKLTDLIQQADKIDETHARSLLHALRNGK</sequence>
<comment type="caution">
    <text evidence="4">The sequence shown here is derived from an EMBL/GenBank/DDBJ whole genome shotgun (WGS) entry which is preliminary data.</text>
</comment>
<accession>A0A288QAR1</accession>
<dbReference type="EMBL" id="QRAS01000002">
    <property type="protein sequence ID" value="RDL06756.1"/>
    <property type="molecule type" value="Genomic_DNA"/>
</dbReference>
<evidence type="ECO:0000313" key="5">
    <source>
        <dbReference type="Proteomes" id="UP000254912"/>
    </source>
</evidence>
<dbReference type="KEGG" id="wso:WSWS_01541"/>
<dbReference type="Gene3D" id="3.90.770.10">
    <property type="entry name" value="3-hydroxy-3-methylglutaryl-coenzyme A Reductase, Chain A, domain 2"/>
    <property type="match status" value="2"/>
</dbReference>
<dbReference type="Gene3D" id="1.10.8.660">
    <property type="match status" value="1"/>
</dbReference>
<dbReference type="GeneID" id="94546725"/>
<dbReference type="InterPro" id="IPR009023">
    <property type="entry name" value="HMG_CoA_Rdtase_NAD(P)-bd_sf"/>
</dbReference>
<evidence type="ECO:0000256" key="1">
    <source>
        <dbReference type="ARBA" id="ARBA00007661"/>
    </source>
</evidence>
<keyword evidence="2 3" id="KW-0560">Oxidoreductase</keyword>
<comment type="similarity">
    <text evidence="1 3">Belongs to the HMG-CoA reductase family.</text>
</comment>
<organism evidence="4 5">
    <name type="scientific">Weissella soli</name>
    <dbReference type="NCBI Taxonomy" id="155866"/>
    <lineage>
        <taxon>Bacteria</taxon>
        <taxon>Bacillati</taxon>
        <taxon>Bacillota</taxon>
        <taxon>Bacilli</taxon>
        <taxon>Lactobacillales</taxon>
        <taxon>Lactobacillaceae</taxon>
        <taxon>Weissella</taxon>
    </lineage>
</organism>
<evidence type="ECO:0000256" key="2">
    <source>
        <dbReference type="ARBA" id="ARBA00023002"/>
    </source>
</evidence>
<dbReference type="NCBIfam" id="TIGR00532">
    <property type="entry name" value="HMG_CoA_R_NAD"/>
    <property type="match status" value="1"/>
</dbReference>
<dbReference type="UniPathway" id="UPA00257">
    <property type="reaction ID" value="UER00367"/>
</dbReference>
<dbReference type="InterPro" id="IPR002202">
    <property type="entry name" value="HMG_CoA_Rdtase"/>
</dbReference>
<proteinExistence type="inferred from homology"/>
<keyword evidence="5" id="KW-1185">Reference proteome</keyword>
<reference evidence="4 5" key="1">
    <citation type="submission" date="2018-07" db="EMBL/GenBank/DDBJ databases">
        <title>Genomic Encyclopedia of Type Strains, Phase III (KMG-III): the genomes of soil and plant-associated and newly described type strains.</title>
        <authorList>
            <person name="Whitman W."/>
        </authorList>
    </citation>
    <scope>NUCLEOTIDE SEQUENCE [LARGE SCALE GENOMIC DNA]</scope>
    <source>
        <strain evidence="4 5">CECT 7031</strain>
    </source>
</reference>
<dbReference type="GO" id="GO:0015936">
    <property type="term" value="P:coenzyme A metabolic process"/>
    <property type="evidence" value="ECO:0007669"/>
    <property type="project" value="InterPro"/>
</dbReference>
<dbReference type="InterPro" id="IPR009029">
    <property type="entry name" value="HMG_CoA_Rdtase_sub-bd_dom_sf"/>
</dbReference>
<dbReference type="GO" id="GO:0004420">
    <property type="term" value="F:hydroxymethylglutaryl-CoA reductase (NADPH) activity"/>
    <property type="evidence" value="ECO:0007669"/>
    <property type="project" value="InterPro"/>
</dbReference>
<dbReference type="EC" id="1.1.1.88" evidence="3"/>
<dbReference type="GO" id="GO:0140643">
    <property type="term" value="F:hydroxymethylglutaryl-CoA reductase (NADH) activity"/>
    <property type="evidence" value="ECO:0007669"/>
    <property type="project" value="UniProtKB-EC"/>
</dbReference>
<dbReference type="InterPro" id="IPR004553">
    <property type="entry name" value="HMG_CoA_Rdtase_bac-typ"/>
</dbReference>
<dbReference type="AlphaFoldDB" id="A0A288QAR1"/>
<comment type="catalytic activity">
    <reaction evidence="3">
        <text>(R)-mevalonate + 2 NAD(+) + CoA = (3S)-3-hydroxy-3-methylglutaryl-CoA + 2 NADH + 2 H(+)</text>
        <dbReference type="Rhea" id="RHEA:14833"/>
        <dbReference type="ChEBI" id="CHEBI:15378"/>
        <dbReference type="ChEBI" id="CHEBI:36464"/>
        <dbReference type="ChEBI" id="CHEBI:43074"/>
        <dbReference type="ChEBI" id="CHEBI:57287"/>
        <dbReference type="ChEBI" id="CHEBI:57540"/>
        <dbReference type="ChEBI" id="CHEBI:57945"/>
        <dbReference type="EC" id="1.1.1.88"/>
    </reaction>
</comment>
<dbReference type="Proteomes" id="UP000254912">
    <property type="component" value="Unassembled WGS sequence"/>
</dbReference>
<dbReference type="SUPFAM" id="SSF56542">
    <property type="entry name" value="Substrate-binding domain of HMG-CoA reductase"/>
    <property type="match status" value="1"/>
</dbReference>
<dbReference type="PANTHER" id="PTHR10572">
    <property type="entry name" value="3-HYDROXY-3-METHYLGLUTARYL-COENZYME A REDUCTASE"/>
    <property type="match status" value="1"/>
</dbReference>
<protein>
    <recommendedName>
        <fullName evidence="3">3-hydroxy-3-methylglutaryl coenzyme A reductase</fullName>
        <shortName evidence="3">HMG-CoA reductase</shortName>
        <ecNumber evidence="3">1.1.1.88</ecNumber>
    </recommendedName>
</protein>
<name>A0A288QAR1_9LACO</name>
<dbReference type="PANTHER" id="PTHR10572:SF24">
    <property type="entry name" value="3-HYDROXY-3-METHYLGLUTARYL-COENZYME A REDUCTASE"/>
    <property type="match status" value="1"/>
</dbReference>
<evidence type="ECO:0000256" key="3">
    <source>
        <dbReference type="RuleBase" id="RU361219"/>
    </source>
</evidence>
<dbReference type="Pfam" id="PF00368">
    <property type="entry name" value="HMG-CoA_red"/>
    <property type="match status" value="1"/>
</dbReference>
<gene>
    <name evidence="4" type="ORF">DFP99_1147</name>
</gene>
<dbReference type="InterPro" id="IPR023074">
    <property type="entry name" value="HMG_CoA_Rdtase_cat_sf"/>
</dbReference>
<dbReference type="RefSeq" id="WP_070230696.1">
    <property type="nucleotide sequence ID" value="NZ_BJYO01000003.1"/>
</dbReference>
<dbReference type="SUPFAM" id="SSF55035">
    <property type="entry name" value="NAD-binding domain of HMG-CoA reductase"/>
    <property type="match status" value="1"/>
</dbReference>
<dbReference type="CDD" id="cd00644">
    <property type="entry name" value="HMG-CoA_reductase_classII"/>
    <property type="match status" value="1"/>
</dbReference>